<sequence length="100" mass="11496">MTLDHNEFLQLSRIADLTRRSDPELVRKLAAPMRQRRRSWIKASHVTTLVLCAMLLLVGLVTDDLKVYALGGLALLTIYPLLAVMKKRREDRRNARPNET</sequence>
<dbReference type="InterPro" id="IPR021401">
    <property type="entry name" value="DUF3040"/>
</dbReference>
<evidence type="ECO:0000256" key="1">
    <source>
        <dbReference type="SAM" id="Phobius"/>
    </source>
</evidence>
<feature type="transmembrane region" description="Helical" evidence="1">
    <location>
        <begin position="67"/>
        <end position="85"/>
    </location>
</feature>
<comment type="caution">
    <text evidence="2">The sequence shown here is derived from an EMBL/GenBank/DDBJ whole genome shotgun (WGS) entry which is preliminary data.</text>
</comment>
<accession>A0ABX1RSL6</accession>
<proteinExistence type="predicted"/>
<evidence type="ECO:0000313" key="3">
    <source>
        <dbReference type="Proteomes" id="UP001296706"/>
    </source>
</evidence>
<keyword evidence="1" id="KW-0812">Transmembrane</keyword>
<dbReference type="Pfam" id="PF11239">
    <property type="entry name" value="DUF3040"/>
    <property type="match status" value="1"/>
</dbReference>
<keyword evidence="1" id="KW-0472">Membrane</keyword>
<feature type="transmembrane region" description="Helical" evidence="1">
    <location>
        <begin position="43"/>
        <end position="61"/>
    </location>
</feature>
<gene>
    <name evidence="2" type="ORF">HF577_36300</name>
</gene>
<dbReference type="Proteomes" id="UP001296706">
    <property type="component" value="Unassembled WGS sequence"/>
</dbReference>
<keyword evidence="1" id="KW-1133">Transmembrane helix</keyword>
<dbReference type="RefSeq" id="WP_169400527.1">
    <property type="nucleotide sequence ID" value="NZ_BAAAJH010000056.1"/>
</dbReference>
<name>A0ABX1RSL6_9PSEU</name>
<organism evidence="2 3">
    <name type="scientific">Pseudonocardia xinjiangensis</name>
    <dbReference type="NCBI Taxonomy" id="75289"/>
    <lineage>
        <taxon>Bacteria</taxon>
        <taxon>Bacillati</taxon>
        <taxon>Actinomycetota</taxon>
        <taxon>Actinomycetes</taxon>
        <taxon>Pseudonocardiales</taxon>
        <taxon>Pseudonocardiaceae</taxon>
        <taxon>Pseudonocardia</taxon>
    </lineage>
</organism>
<evidence type="ECO:0000313" key="2">
    <source>
        <dbReference type="EMBL" id="NMH82534.1"/>
    </source>
</evidence>
<dbReference type="EMBL" id="JAAXKY010000251">
    <property type="protein sequence ID" value="NMH82534.1"/>
    <property type="molecule type" value="Genomic_DNA"/>
</dbReference>
<protein>
    <submittedName>
        <fullName evidence="2">DUF3040 domain-containing protein</fullName>
    </submittedName>
</protein>
<reference evidence="2 3" key="1">
    <citation type="submission" date="2020-04" db="EMBL/GenBank/DDBJ databases">
        <authorList>
            <person name="Klaysubun C."/>
            <person name="Duangmal K."/>
            <person name="Lipun K."/>
        </authorList>
    </citation>
    <scope>NUCLEOTIDE SEQUENCE [LARGE SCALE GENOMIC DNA]</scope>
    <source>
        <strain evidence="2 3">JCM 11839</strain>
    </source>
</reference>
<keyword evidence="3" id="KW-1185">Reference proteome</keyword>